<evidence type="ECO:0000256" key="1">
    <source>
        <dbReference type="SAM" id="MobiDB-lite"/>
    </source>
</evidence>
<dbReference type="EMBL" id="VMNX01000097">
    <property type="protein sequence ID" value="MPY51466.1"/>
    <property type="molecule type" value="Genomic_DNA"/>
</dbReference>
<proteinExistence type="predicted"/>
<dbReference type="RefSeq" id="WP_152865808.1">
    <property type="nucleotide sequence ID" value="NZ_VMNX01000097.1"/>
</dbReference>
<dbReference type="AlphaFoldDB" id="A0A5N8WXD0"/>
<feature type="region of interest" description="Disordered" evidence="1">
    <location>
        <begin position="52"/>
        <end position="120"/>
    </location>
</feature>
<sequence>MYSMTAREQSGDTKRAPAHLSRAVRSRTQGSVLPPHLARVLEMQGLAGNAATTETLTVQRMSRRRDSSDSDLAYGSSAGSSSSSPRRHEDDGSDSGLAYGSDNGSPSRRADNSFSGSVGGVRFVSRSNNGRMMRQIFTIVESASSHFSQELSAAGAITVQLGRTQGGTPGEWRPDSRTVVLDPRRATPSHLGGTAVFEILNAAGEGSRAALDADVLNGRLDSEAERAGWPPERFYAREVERIEWQNGMRHREIMTAAGLSRSSANLFSAEGDFDSYFARQERSGHTHSYEFRYHLLRAQAASEAARREERQAT</sequence>
<dbReference type="Proteomes" id="UP000373149">
    <property type="component" value="Unassembled WGS sequence"/>
</dbReference>
<name>A0A5N8WXD0_9ACTN</name>
<evidence type="ECO:0000313" key="2">
    <source>
        <dbReference type="EMBL" id="MPY51466.1"/>
    </source>
</evidence>
<evidence type="ECO:0000313" key="3">
    <source>
        <dbReference type="Proteomes" id="UP000373149"/>
    </source>
</evidence>
<feature type="region of interest" description="Disordered" evidence="1">
    <location>
        <begin position="1"/>
        <end position="33"/>
    </location>
</feature>
<organism evidence="2 3">
    <name type="scientific">Streptomyces acidicola</name>
    <dbReference type="NCBI Taxonomy" id="2596892"/>
    <lineage>
        <taxon>Bacteria</taxon>
        <taxon>Bacillati</taxon>
        <taxon>Actinomycetota</taxon>
        <taxon>Actinomycetes</taxon>
        <taxon>Kitasatosporales</taxon>
        <taxon>Streptomycetaceae</taxon>
        <taxon>Streptomyces</taxon>
    </lineage>
</organism>
<feature type="compositionally biased region" description="Low complexity" evidence="1">
    <location>
        <begin position="70"/>
        <end position="84"/>
    </location>
</feature>
<protein>
    <submittedName>
        <fullName evidence="2">Uncharacterized protein</fullName>
    </submittedName>
</protein>
<comment type="caution">
    <text evidence="2">The sequence shown here is derived from an EMBL/GenBank/DDBJ whole genome shotgun (WGS) entry which is preliminary data.</text>
</comment>
<reference evidence="2 3" key="1">
    <citation type="submission" date="2019-09" db="EMBL/GenBank/DDBJ databases">
        <authorList>
            <person name="Duangmal K."/>
            <person name="Teo W.F.A."/>
            <person name="Lipun K."/>
        </authorList>
    </citation>
    <scope>NUCLEOTIDE SEQUENCE [LARGE SCALE GENOMIC DNA]</scope>
    <source>
        <strain evidence="2 3">K1PN6</strain>
    </source>
</reference>
<feature type="compositionally biased region" description="Polar residues" evidence="1">
    <location>
        <begin position="102"/>
        <end position="116"/>
    </location>
</feature>
<keyword evidence="3" id="KW-1185">Reference proteome</keyword>
<accession>A0A5N8WXD0</accession>
<gene>
    <name evidence="2" type="ORF">FPZ41_24065</name>
</gene>